<comment type="caution">
    <text evidence="2">The sequence shown here is derived from an EMBL/GenBank/DDBJ whole genome shotgun (WGS) entry which is preliminary data.</text>
</comment>
<keyword evidence="3" id="KW-1185">Reference proteome</keyword>
<feature type="domain" description="PilZ" evidence="1">
    <location>
        <begin position="9"/>
        <end position="93"/>
    </location>
</feature>
<reference evidence="2 3" key="1">
    <citation type="submission" date="2018-05" db="EMBL/GenBank/DDBJ databases">
        <title>Comparative genomic sequence analysis between strain HN4 and CCM 8460T (Falsochrobactrum ovis) will provide more evidence to prove that HN4 is a new species of Falsochrobactrum.</title>
        <authorList>
            <person name="Lyu W."/>
            <person name="Sun L."/>
            <person name="Yao L."/>
        </authorList>
    </citation>
    <scope>NUCLEOTIDE SEQUENCE [LARGE SCALE GENOMIC DNA]</scope>
    <source>
        <strain evidence="2 3">HN4</strain>
    </source>
</reference>
<evidence type="ECO:0000259" key="1">
    <source>
        <dbReference type="Pfam" id="PF07238"/>
    </source>
</evidence>
<evidence type="ECO:0000313" key="2">
    <source>
        <dbReference type="EMBL" id="PWL17296.1"/>
    </source>
</evidence>
<dbReference type="Proteomes" id="UP000245865">
    <property type="component" value="Unassembled WGS sequence"/>
</dbReference>
<organism evidence="2 3">
    <name type="scientific">Falsochrobactrum shanghaiense</name>
    <dbReference type="NCBI Taxonomy" id="2201899"/>
    <lineage>
        <taxon>Bacteria</taxon>
        <taxon>Pseudomonadati</taxon>
        <taxon>Pseudomonadota</taxon>
        <taxon>Alphaproteobacteria</taxon>
        <taxon>Hyphomicrobiales</taxon>
        <taxon>Brucellaceae</taxon>
        <taxon>Falsochrobactrum</taxon>
    </lineage>
</organism>
<name>A0A316J7I2_9HYPH</name>
<protein>
    <submittedName>
        <fullName evidence="2">Pilus assembly protein PilZ</fullName>
    </submittedName>
</protein>
<sequence length="111" mass="12870">MARHKSSKDRRAEERHRTRLRSGKIIGLDGRFLVECQFSDIAPHGAKLRTVEASRVPERFWLFDDFYVRALLARIVWRGGAELGVQFISDPSIPPLDDERLRQLAGKYYSL</sequence>
<dbReference type="GO" id="GO:0035438">
    <property type="term" value="F:cyclic-di-GMP binding"/>
    <property type="evidence" value="ECO:0007669"/>
    <property type="project" value="InterPro"/>
</dbReference>
<dbReference type="SUPFAM" id="SSF141371">
    <property type="entry name" value="PilZ domain-like"/>
    <property type="match status" value="1"/>
</dbReference>
<dbReference type="RefSeq" id="WP_109706603.1">
    <property type="nucleotide sequence ID" value="NZ_QGDB01000004.1"/>
</dbReference>
<evidence type="ECO:0000313" key="3">
    <source>
        <dbReference type="Proteomes" id="UP000245865"/>
    </source>
</evidence>
<accession>A0A316J7I2</accession>
<gene>
    <name evidence="2" type="ORF">DKP76_10950</name>
</gene>
<proteinExistence type="predicted"/>
<dbReference type="InterPro" id="IPR009875">
    <property type="entry name" value="PilZ_domain"/>
</dbReference>
<dbReference type="OrthoDB" id="7950104at2"/>
<dbReference type="EMBL" id="QGDB01000004">
    <property type="protein sequence ID" value="PWL17296.1"/>
    <property type="molecule type" value="Genomic_DNA"/>
</dbReference>
<dbReference type="Pfam" id="PF07238">
    <property type="entry name" value="PilZ"/>
    <property type="match status" value="1"/>
</dbReference>
<dbReference type="AlphaFoldDB" id="A0A316J7I2"/>